<dbReference type="SUPFAM" id="SSF54826">
    <property type="entry name" value="Enolase N-terminal domain-like"/>
    <property type="match status" value="1"/>
</dbReference>
<dbReference type="Pfam" id="PF13378">
    <property type="entry name" value="MR_MLE_C"/>
    <property type="match status" value="1"/>
</dbReference>
<evidence type="ECO:0000256" key="3">
    <source>
        <dbReference type="ARBA" id="ARBA00022723"/>
    </source>
</evidence>
<dbReference type="Gene3D" id="3.30.390.10">
    <property type="entry name" value="Enolase-like, N-terminal domain"/>
    <property type="match status" value="1"/>
</dbReference>
<evidence type="ECO:0000256" key="4">
    <source>
        <dbReference type="ARBA" id="ARBA00022842"/>
    </source>
</evidence>
<dbReference type="GO" id="GO:0000287">
    <property type="term" value="F:magnesium ion binding"/>
    <property type="evidence" value="ECO:0007669"/>
    <property type="project" value="UniProtKB-UniRule"/>
</dbReference>
<comment type="pathway">
    <text evidence="7">Quinol/quinone metabolism; 1,4-dihydroxy-2-naphthoate biosynthesis; 1,4-dihydroxy-2-naphthoate from chorismate: step 4/7.</text>
</comment>
<keyword evidence="5 7" id="KW-0456">Lyase</keyword>
<dbReference type="EMBL" id="FOJQ01000006">
    <property type="protein sequence ID" value="SFA42766.1"/>
    <property type="molecule type" value="Genomic_DNA"/>
</dbReference>
<protein>
    <recommendedName>
        <fullName evidence="6 7">o-succinylbenzoate synthase</fullName>
        <shortName evidence="7">OSB synthase</shortName>
        <shortName evidence="7">OSBS</shortName>
        <ecNumber evidence="6 7">4.2.1.113</ecNumber>
    </recommendedName>
    <alternativeName>
        <fullName evidence="7">4-(2'-carboxyphenyl)-4-oxybutyric acid synthase</fullName>
    </alternativeName>
    <alternativeName>
        <fullName evidence="7">o-succinylbenzoic acid synthase</fullName>
    </alternativeName>
</protein>
<dbReference type="SUPFAM" id="SSF51604">
    <property type="entry name" value="Enolase C-terminal domain-like"/>
    <property type="match status" value="1"/>
</dbReference>
<dbReference type="InterPro" id="IPR010197">
    <property type="entry name" value="OSBS/NAAAR"/>
</dbReference>
<comment type="cofactor">
    <cofactor evidence="1 7">
        <name>a divalent metal cation</name>
        <dbReference type="ChEBI" id="CHEBI:60240"/>
    </cofactor>
</comment>
<dbReference type="STRING" id="150248.SAMN05216169_100653"/>
<evidence type="ECO:0000313" key="10">
    <source>
        <dbReference type="EMBL" id="SFA42766.1"/>
    </source>
</evidence>
<evidence type="ECO:0000256" key="2">
    <source>
        <dbReference type="ARBA" id="ARBA00022428"/>
    </source>
</evidence>
<feature type="binding site" evidence="7">
    <location>
        <position position="230"/>
    </location>
    <ligand>
        <name>Mg(2+)</name>
        <dbReference type="ChEBI" id="CHEBI:18420"/>
    </ligand>
</feature>
<evidence type="ECO:0000259" key="9">
    <source>
        <dbReference type="SMART" id="SM00922"/>
    </source>
</evidence>
<comment type="function">
    <text evidence="7">Converts 2-succinyl-6-hydroxy-2,4-cyclohexadiene-1-carboxylate (SHCHC) to 2-succinylbenzoate (OSB).</text>
</comment>
<dbReference type="InterPro" id="IPR047585">
    <property type="entry name" value="MenC"/>
</dbReference>
<evidence type="ECO:0000256" key="5">
    <source>
        <dbReference type="ARBA" id="ARBA00023239"/>
    </source>
</evidence>
<dbReference type="GO" id="GO:0043748">
    <property type="term" value="F:O-succinylbenzoate synthase activity"/>
    <property type="evidence" value="ECO:0007669"/>
    <property type="project" value="UniProtKB-EC"/>
</dbReference>
<dbReference type="HAMAP" id="MF_01933">
    <property type="entry name" value="MenC_2"/>
    <property type="match status" value="1"/>
</dbReference>
<feature type="active site" description="Proton acceptor" evidence="7">
    <location>
        <position position="304"/>
    </location>
</feature>
<feature type="domain" description="Mandelate racemase/muconate lactonizing enzyme C-terminal" evidence="9">
    <location>
        <begin position="184"/>
        <end position="276"/>
    </location>
</feature>
<feature type="transmembrane region" description="Helical" evidence="8">
    <location>
        <begin position="23"/>
        <end position="45"/>
    </location>
</feature>
<dbReference type="InterPro" id="IPR013342">
    <property type="entry name" value="Mandelate_racemase_C"/>
</dbReference>
<comment type="similarity">
    <text evidence="7">Belongs to the mandelate racemase/muconate lactonizing enzyme family. MenC type 2 subfamily.</text>
</comment>
<keyword evidence="3 7" id="KW-0479">Metal-binding</keyword>
<dbReference type="InterPro" id="IPR029017">
    <property type="entry name" value="Enolase-like_N"/>
</dbReference>
<feature type="active site" description="Proton donor" evidence="7">
    <location>
        <position position="205"/>
    </location>
</feature>
<evidence type="ECO:0000256" key="7">
    <source>
        <dbReference type="HAMAP-Rule" id="MF_01933"/>
    </source>
</evidence>
<evidence type="ECO:0000256" key="6">
    <source>
        <dbReference type="ARBA" id="ARBA00029491"/>
    </source>
</evidence>
<dbReference type="InterPro" id="IPR029065">
    <property type="entry name" value="Enolase_C-like"/>
</dbReference>
<keyword evidence="8" id="KW-0472">Membrane</keyword>
<feature type="binding site" evidence="7">
    <location>
        <position position="255"/>
    </location>
    <ligand>
        <name>Mg(2+)</name>
        <dbReference type="ChEBI" id="CHEBI:18420"/>
    </ligand>
</feature>
<dbReference type="InterPro" id="IPR036849">
    <property type="entry name" value="Enolase-like_C_sf"/>
</dbReference>
<dbReference type="UniPathway" id="UPA01057">
    <property type="reaction ID" value="UER00165"/>
</dbReference>
<dbReference type="CDD" id="cd03317">
    <property type="entry name" value="NAAAR"/>
    <property type="match status" value="1"/>
</dbReference>
<keyword evidence="2 7" id="KW-0474">Menaquinone biosynthesis</keyword>
<dbReference type="UniPathway" id="UPA00079"/>
<feature type="binding site" evidence="7">
    <location>
        <position position="280"/>
    </location>
    <ligand>
        <name>Mg(2+)</name>
        <dbReference type="ChEBI" id="CHEBI:18420"/>
    </ligand>
</feature>
<dbReference type="Gene3D" id="3.20.20.120">
    <property type="entry name" value="Enolase-like C-terminal domain"/>
    <property type="match status" value="1"/>
</dbReference>
<dbReference type="AlphaFoldDB" id="A0A1I0SVF3"/>
<dbReference type="GO" id="GO:0016854">
    <property type="term" value="F:racemase and epimerase activity"/>
    <property type="evidence" value="ECO:0007669"/>
    <property type="project" value="UniProtKB-ARBA"/>
</dbReference>
<dbReference type="SMART" id="SM00922">
    <property type="entry name" value="MR_MLE"/>
    <property type="match status" value="1"/>
</dbReference>
<accession>A0A1I0SVF3</accession>
<evidence type="ECO:0000256" key="1">
    <source>
        <dbReference type="ARBA" id="ARBA00001968"/>
    </source>
</evidence>
<organism evidence="10 11">
    <name type="scientific">Anoxybacillus pushchinoensis</name>
    <dbReference type="NCBI Taxonomy" id="150248"/>
    <lineage>
        <taxon>Bacteria</taxon>
        <taxon>Bacillati</taxon>
        <taxon>Bacillota</taxon>
        <taxon>Bacilli</taxon>
        <taxon>Bacillales</taxon>
        <taxon>Anoxybacillaceae</taxon>
        <taxon>Anoxybacillus</taxon>
    </lineage>
</organism>
<dbReference type="SFLD" id="SFLDS00001">
    <property type="entry name" value="Enolase"/>
    <property type="match status" value="1"/>
</dbReference>
<evidence type="ECO:0000313" key="11">
    <source>
        <dbReference type="Proteomes" id="UP000198979"/>
    </source>
</evidence>
<dbReference type="Proteomes" id="UP000198979">
    <property type="component" value="Unassembled WGS sequence"/>
</dbReference>
<reference evidence="11" key="1">
    <citation type="submission" date="2016-10" db="EMBL/GenBank/DDBJ databases">
        <authorList>
            <person name="Varghese N."/>
            <person name="Submissions S."/>
        </authorList>
    </citation>
    <scope>NUCLEOTIDE SEQUENCE [LARGE SCALE GENOMIC DNA]</scope>
    <source>
        <strain evidence="11">K1</strain>
    </source>
</reference>
<keyword evidence="4 7" id="KW-0460">Magnesium</keyword>
<dbReference type="EC" id="4.2.1.113" evidence="6 7"/>
<dbReference type="PANTHER" id="PTHR48073">
    <property type="entry name" value="O-SUCCINYLBENZOATE SYNTHASE-RELATED"/>
    <property type="match status" value="1"/>
</dbReference>
<dbReference type="SFLD" id="SFLDG00180">
    <property type="entry name" value="muconate_cycloisomerase"/>
    <property type="match status" value="1"/>
</dbReference>
<evidence type="ECO:0000256" key="8">
    <source>
        <dbReference type="SAM" id="Phobius"/>
    </source>
</evidence>
<dbReference type="Pfam" id="PF02746">
    <property type="entry name" value="MR_MLE_N"/>
    <property type="match status" value="1"/>
</dbReference>
<sequence>MLLILFSLVGMLGVQYTYFLSIAYGNAVGFFICCIMMFGGIYVQINTVILRYLEMELKSPFTTSFGTMKRRPVLLVEVIDEHGVRGWGEGVAFAAPWYTEETIETMWHMLEAFLIPLLFQAPVHHPDELLERFSIVRRNYMAKAALEGAVWDLFAKRHHIPLHVALGGEKKEVEVGVSIGIQPITDLLKRMEQALIEGYRRVKIKIKPGWDIDVVRAVRHHFPHVPLMVDANCAYSLRDIARLQALDDYELLMIEQPLAVDDIVDHAKLQAKLKTPICLDESICSYEDAKRAIELKSCRVINIKIGRVGGLTEAKRIHDLCQQHHLPVWCGGMLEGGVGRAHSIALATLPYFSFPSDTAASANYWERDFITPEVTVRDGRIFVRHEFGIGYEVDVTEVEKRTVRLKICKRSRG</sequence>
<comment type="catalytic activity">
    <reaction evidence="7">
        <text>(1R,6R)-6-hydroxy-2-succinyl-cyclohexa-2,4-diene-1-carboxylate = 2-succinylbenzoate + H2O</text>
        <dbReference type="Rhea" id="RHEA:10196"/>
        <dbReference type="ChEBI" id="CHEBI:15377"/>
        <dbReference type="ChEBI" id="CHEBI:18325"/>
        <dbReference type="ChEBI" id="CHEBI:58689"/>
        <dbReference type="EC" id="4.2.1.113"/>
    </reaction>
</comment>
<dbReference type="NCBIfam" id="TIGR01928">
    <property type="entry name" value="menC_lowGC_arch"/>
    <property type="match status" value="1"/>
</dbReference>
<name>A0A1I0SVF3_9BACL</name>
<keyword evidence="8" id="KW-1133">Transmembrane helix</keyword>
<comment type="pathway">
    <text evidence="7">Quinol/quinone metabolism; menaquinone biosynthesis.</text>
</comment>
<gene>
    <name evidence="7" type="primary">menC</name>
    <name evidence="10" type="ORF">SAMN05216169_100653</name>
</gene>
<keyword evidence="11" id="KW-1185">Reference proteome</keyword>
<keyword evidence="8" id="KW-0812">Transmembrane</keyword>
<dbReference type="SFLD" id="SFLDF00009">
    <property type="entry name" value="o-succinylbenzoate_synthase"/>
    <property type="match status" value="1"/>
</dbReference>
<proteinExistence type="inferred from homology"/>
<dbReference type="PANTHER" id="PTHR48073:SF5">
    <property type="entry name" value="O-SUCCINYLBENZOATE SYNTHASE"/>
    <property type="match status" value="1"/>
</dbReference>
<dbReference type="InterPro" id="IPR013341">
    <property type="entry name" value="Mandelate_racemase_N_dom"/>
</dbReference>
<dbReference type="GO" id="GO:0009234">
    <property type="term" value="P:menaquinone biosynthetic process"/>
    <property type="evidence" value="ECO:0007669"/>
    <property type="project" value="UniProtKB-UniRule"/>
</dbReference>